<keyword evidence="1" id="KW-0812">Transmembrane</keyword>
<dbReference type="Proteomes" id="UP000078237">
    <property type="component" value="Unassembled WGS sequence"/>
</dbReference>
<proteinExistence type="predicted"/>
<reference evidence="4" key="1">
    <citation type="submission" date="2015-06" db="EMBL/GenBank/DDBJ databases">
        <authorList>
            <person name="van de Sande W.W.J."/>
        </authorList>
    </citation>
    <scope>NUCLEOTIDE SEQUENCE [LARGE SCALE GENOMIC DNA]</scope>
    <source>
        <strain evidence="4">mm55</strain>
    </source>
</reference>
<accession>A0A175VY28</accession>
<dbReference type="VEuPathDB" id="FungiDB:MMYC01_204167"/>
<feature type="transmembrane region" description="Helical" evidence="1">
    <location>
        <begin position="147"/>
        <end position="164"/>
    </location>
</feature>
<dbReference type="VEuPathDB" id="FungiDB:MMYC01_206753"/>
<gene>
    <name evidence="3" type="ORF">MMYC01_204167</name>
    <name evidence="2" type="ORF">MMYC01_206753</name>
</gene>
<feature type="transmembrane region" description="Helical" evidence="1">
    <location>
        <begin position="44"/>
        <end position="65"/>
    </location>
</feature>
<evidence type="ECO:0000256" key="1">
    <source>
        <dbReference type="SAM" id="Phobius"/>
    </source>
</evidence>
<reference evidence="2" key="2">
    <citation type="submission" date="2015-06" db="EMBL/GenBank/DDBJ databases">
        <authorList>
            <person name="Hoefler B.C."/>
            <person name="Straight P.D."/>
        </authorList>
    </citation>
    <scope>NUCLEOTIDE SEQUENCE [LARGE SCALE GENOMIC DNA]</scope>
    <source>
        <strain evidence="2">Mm55</strain>
    </source>
</reference>
<dbReference type="OrthoDB" id="4587886at2759"/>
<organism evidence="2 4">
    <name type="scientific">Madurella mycetomatis</name>
    <dbReference type="NCBI Taxonomy" id="100816"/>
    <lineage>
        <taxon>Eukaryota</taxon>
        <taxon>Fungi</taxon>
        <taxon>Dikarya</taxon>
        <taxon>Ascomycota</taxon>
        <taxon>Pezizomycotina</taxon>
        <taxon>Sordariomycetes</taxon>
        <taxon>Sordariomycetidae</taxon>
        <taxon>Sordariales</taxon>
        <taxon>Sordariales incertae sedis</taxon>
        <taxon>Madurella</taxon>
    </lineage>
</organism>
<name>A0A175VY28_9PEZI</name>
<keyword evidence="1" id="KW-0472">Membrane</keyword>
<dbReference type="EMBL" id="LCTW02000096">
    <property type="protein sequence ID" value="KXX79124.1"/>
    <property type="molecule type" value="Genomic_DNA"/>
</dbReference>
<comment type="caution">
    <text evidence="2">The sequence shown here is derived from an EMBL/GenBank/DDBJ whole genome shotgun (WGS) entry which is preliminary data.</text>
</comment>
<reference evidence="2 4" key="3">
    <citation type="submission" date="2016-01" db="EMBL/GenBank/DDBJ databases">
        <title>Madurella mycetomatis genome sequencing.</title>
        <authorList>
            <person name="Van De Sande W."/>
        </authorList>
    </citation>
    <scope>NUCLEOTIDE SEQUENCE [LARGE SCALE GENOMIC DNA]</scope>
    <source>
        <strain evidence="4">mm55</strain>
        <strain evidence="2">Mm55</strain>
    </source>
</reference>
<sequence>MPIALPTTESLATPTNHDNRSCLARLRARFFPTLDFSSTPGRSVAAILVIRCIYNIVFFVFSMLGRRIGVEVVATLLLLFDPLIMAFFLGLIAEAQGERKILGAWIGHKHFDAFLLTCAAIHVLYLVYLLFSVVSFAIFFGYGLGPFLTYVGAAVAVVAFLAWLPPADEDGTLSVA</sequence>
<evidence type="ECO:0000313" key="4">
    <source>
        <dbReference type="Proteomes" id="UP000078237"/>
    </source>
</evidence>
<evidence type="ECO:0000313" key="3">
    <source>
        <dbReference type="EMBL" id="KXX79124.1"/>
    </source>
</evidence>
<feature type="transmembrane region" description="Helical" evidence="1">
    <location>
        <begin position="72"/>
        <end position="93"/>
    </location>
</feature>
<dbReference type="AlphaFoldDB" id="A0A175VY28"/>
<dbReference type="STRING" id="100816.A0A175VY28"/>
<dbReference type="EMBL" id="LCTW02000230">
    <property type="protein sequence ID" value="KXX76081.1"/>
    <property type="molecule type" value="Genomic_DNA"/>
</dbReference>
<evidence type="ECO:0000313" key="2">
    <source>
        <dbReference type="EMBL" id="KXX76081.1"/>
    </source>
</evidence>
<protein>
    <submittedName>
        <fullName evidence="2">Uncharacterized protein</fullName>
    </submittedName>
</protein>
<feature type="transmembrane region" description="Helical" evidence="1">
    <location>
        <begin position="113"/>
        <end position="140"/>
    </location>
</feature>
<keyword evidence="4" id="KW-1185">Reference proteome</keyword>
<keyword evidence="1" id="KW-1133">Transmembrane helix</keyword>